<protein>
    <recommendedName>
        <fullName evidence="1">F-box domain-containing protein</fullName>
    </recommendedName>
</protein>
<dbReference type="InterPro" id="IPR036047">
    <property type="entry name" value="F-box-like_dom_sf"/>
</dbReference>
<dbReference type="SUPFAM" id="SSF81383">
    <property type="entry name" value="F-box domain"/>
    <property type="match status" value="1"/>
</dbReference>
<dbReference type="Pfam" id="PF00646">
    <property type="entry name" value="F-box"/>
    <property type="match status" value="1"/>
</dbReference>
<dbReference type="OrthoDB" id="3226064at2759"/>
<dbReference type="SMART" id="SM00256">
    <property type="entry name" value="FBOX"/>
    <property type="match status" value="1"/>
</dbReference>
<feature type="domain" description="F-box" evidence="1">
    <location>
        <begin position="7"/>
        <end position="47"/>
    </location>
</feature>
<dbReference type="AlphaFoldDB" id="A0A8K0VSS7"/>
<dbReference type="CDD" id="cd09917">
    <property type="entry name" value="F-box_SF"/>
    <property type="match status" value="1"/>
</dbReference>
<proteinExistence type="predicted"/>
<dbReference type="EMBL" id="JAGMVJ010000028">
    <property type="protein sequence ID" value="KAH7070029.1"/>
    <property type="molecule type" value="Genomic_DNA"/>
</dbReference>
<reference evidence="2" key="1">
    <citation type="journal article" date="2021" name="Nat. Commun.">
        <title>Genetic determinants of endophytism in the Arabidopsis root mycobiome.</title>
        <authorList>
            <person name="Mesny F."/>
            <person name="Miyauchi S."/>
            <person name="Thiergart T."/>
            <person name="Pickel B."/>
            <person name="Atanasova L."/>
            <person name="Karlsson M."/>
            <person name="Huettel B."/>
            <person name="Barry K.W."/>
            <person name="Haridas S."/>
            <person name="Chen C."/>
            <person name="Bauer D."/>
            <person name="Andreopoulos W."/>
            <person name="Pangilinan J."/>
            <person name="LaButti K."/>
            <person name="Riley R."/>
            <person name="Lipzen A."/>
            <person name="Clum A."/>
            <person name="Drula E."/>
            <person name="Henrissat B."/>
            <person name="Kohler A."/>
            <person name="Grigoriev I.V."/>
            <person name="Martin F.M."/>
            <person name="Hacquard S."/>
        </authorList>
    </citation>
    <scope>NUCLEOTIDE SEQUENCE</scope>
    <source>
        <strain evidence="2">MPI-SDFR-AT-0120</strain>
    </source>
</reference>
<dbReference type="Proteomes" id="UP000813461">
    <property type="component" value="Unassembled WGS sequence"/>
</dbReference>
<dbReference type="InterPro" id="IPR001810">
    <property type="entry name" value="F-box_dom"/>
</dbReference>
<gene>
    <name evidence="2" type="ORF">FB567DRAFT_217987</name>
</gene>
<evidence type="ECO:0000313" key="3">
    <source>
        <dbReference type="Proteomes" id="UP000813461"/>
    </source>
</evidence>
<organism evidence="2 3">
    <name type="scientific">Paraphoma chrysanthemicola</name>
    <dbReference type="NCBI Taxonomy" id="798071"/>
    <lineage>
        <taxon>Eukaryota</taxon>
        <taxon>Fungi</taxon>
        <taxon>Dikarya</taxon>
        <taxon>Ascomycota</taxon>
        <taxon>Pezizomycotina</taxon>
        <taxon>Dothideomycetes</taxon>
        <taxon>Pleosporomycetidae</taxon>
        <taxon>Pleosporales</taxon>
        <taxon>Pleosporineae</taxon>
        <taxon>Phaeosphaeriaceae</taxon>
        <taxon>Paraphoma</taxon>
    </lineage>
</organism>
<name>A0A8K0VSS7_9PLEO</name>
<accession>A0A8K0VSS7</accession>
<comment type="caution">
    <text evidence="2">The sequence shown here is derived from an EMBL/GenBank/DDBJ whole genome shotgun (WGS) entry which is preliminary data.</text>
</comment>
<keyword evidence="3" id="KW-1185">Reference proteome</keyword>
<evidence type="ECO:0000259" key="1">
    <source>
        <dbReference type="SMART" id="SM00256"/>
    </source>
</evidence>
<sequence>MTELLDLCYDVLIRILEEINPEDLAACAATSSGFNDFIKKNTRLYKAQYLRNFDDPRRKPRDTEPDWVPELQKLIRCKKILESANNDLKREEFKFVASTVNSLVATASTDSFGNSYNQDLVAKLFLHISQNHNAFMCRSSLYDRAGTDLQKPADDEEGRQLSAKLHALFGIPSSNTGRRVLSTHPFARSRVYDLRNYTDKTQWGPFRDDGSLRVDWEMVESLMVILGYNSGLCCRRFQPKFSPPWSSPLHGVVPQRSKIMPEYPKGMLYEPDVPLLLKDPYNVSGIWSRIVCFLDYNDLYNFNFGPEALKVPSDRPRDPLTTEEAIRHIIMDLQVTEVSPAGQFDNQDLPVVRFVGKSRSVDAAWDPNANSGIRGSVRLTPEGEVRWQTISVFYGGEERWRSDGVQVGGLRSQRGVIGTWFDKDFDPHGPAGPTAFWKICDRVVGDDDLTDSEEEYDGHWHM</sequence>
<evidence type="ECO:0000313" key="2">
    <source>
        <dbReference type="EMBL" id="KAH7070029.1"/>
    </source>
</evidence>